<dbReference type="PANTHER" id="PTHR33295">
    <property type="entry name" value="ATPASE"/>
    <property type="match status" value="1"/>
</dbReference>
<protein>
    <submittedName>
        <fullName evidence="3">ATPase</fullName>
    </submittedName>
</protein>
<proteinExistence type="predicted"/>
<evidence type="ECO:0000259" key="2">
    <source>
        <dbReference type="Pfam" id="PF13635"/>
    </source>
</evidence>
<accession>A0A1G1Y851</accession>
<feature type="domain" description="AAA" evidence="1">
    <location>
        <begin position="24"/>
        <end position="152"/>
    </location>
</feature>
<dbReference type="AlphaFoldDB" id="A0A1G1Y851"/>
<evidence type="ECO:0000313" key="3">
    <source>
        <dbReference type="EMBL" id="OGY48016.1"/>
    </source>
</evidence>
<dbReference type="InterPro" id="IPR041682">
    <property type="entry name" value="AAA_14"/>
</dbReference>
<dbReference type="Pfam" id="PF13173">
    <property type="entry name" value="AAA_14"/>
    <property type="match status" value="1"/>
</dbReference>
<organism evidence="3 4">
    <name type="scientific">Candidatus Buchananbacteria bacterium RIFCSPHIGHO2_01_FULL_46_12</name>
    <dbReference type="NCBI Taxonomy" id="1797536"/>
    <lineage>
        <taxon>Bacteria</taxon>
        <taxon>Candidatus Buchananiibacteriota</taxon>
    </lineage>
</organism>
<feature type="domain" description="DUF4143" evidence="2">
    <location>
        <begin position="200"/>
        <end position="345"/>
    </location>
</feature>
<dbReference type="InterPro" id="IPR027417">
    <property type="entry name" value="P-loop_NTPase"/>
</dbReference>
<name>A0A1G1Y851_9BACT</name>
<dbReference type="EMBL" id="MHIF01000021">
    <property type="protein sequence ID" value="OGY48016.1"/>
    <property type="molecule type" value="Genomic_DNA"/>
</dbReference>
<gene>
    <name evidence="3" type="ORF">A2663_03260</name>
</gene>
<comment type="caution">
    <text evidence="3">The sequence shown here is derived from an EMBL/GenBank/DDBJ whole genome shotgun (WGS) entry which is preliminary data.</text>
</comment>
<dbReference type="Pfam" id="PF13635">
    <property type="entry name" value="DUF4143"/>
    <property type="match status" value="1"/>
</dbReference>
<evidence type="ECO:0000313" key="4">
    <source>
        <dbReference type="Proteomes" id="UP000178432"/>
    </source>
</evidence>
<dbReference type="SUPFAM" id="SSF52540">
    <property type="entry name" value="P-loop containing nucleoside triphosphate hydrolases"/>
    <property type="match status" value="1"/>
</dbReference>
<dbReference type="Proteomes" id="UP000178432">
    <property type="component" value="Unassembled WGS sequence"/>
</dbReference>
<evidence type="ECO:0000259" key="1">
    <source>
        <dbReference type="Pfam" id="PF13173"/>
    </source>
</evidence>
<reference evidence="3 4" key="1">
    <citation type="journal article" date="2016" name="Nat. Commun.">
        <title>Thousands of microbial genomes shed light on interconnected biogeochemical processes in an aquifer system.</title>
        <authorList>
            <person name="Anantharaman K."/>
            <person name="Brown C.T."/>
            <person name="Hug L.A."/>
            <person name="Sharon I."/>
            <person name="Castelle C.J."/>
            <person name="Probst A.J."/>
            <person name="Thomas B.C."/>
            <person name="Singh A."/>
            <person name="Wilkins M.J."/>
            <person name="Karaoz U."/>
            <person name="Brodie E.L."/>
            <person name="Williams K.H."/>
            <person name="Hubbard S.S."/>
            <person name="Banfield J.F."/>
        </authorList>
    </citation>
    <scope>NUCLEOTIDE SEQUENCE [LARGE SCALE GENOMIC DNA]</scope>
</reference>
<sequence>MNKTYQKRPYYLNKITPYIGADLIKVLVGQRRVGKSYILLQLMDAIKAKDKRANIIYINKEENEYDAIVNYRDLIVYVEKRAAKGSSNYLFIDEIQEIENFEKALRHLFSKKTFDLYCTGSNARLLSSEIATGLSGRYIEIPIHALSYQEFLRFHRLKSGEGALLKYIRYGGLPFIANLELTDEIVYGYLQSIYNTIILKDVVARFKIRNVNFLNRLLEYLADNIGSLVSANRISDFLKSQKIKTTPNIVLDYLSYLSSSFIIREVNRANIKGKKIFEINEKYYWEDLGLRNSLVGYKAVEIGQMLENLVFSHLSRLGFKIHIGQLENKEIDFVAEKDGQKIYIQAAYLIGDKTTKDREFGNLLAIPDNYQKIVVSMDKLIGRDYQGIQHRQIIDFLQNDKLL</sequence>
<dbReference type="InterPro" id="IPR025420">
    <property type="entry name" value="DUF4143"/>
</dbReference>
<dbReference type="PANTHER" id="PTHR33295:SF20">
    <property type="entry name" value="ATPASE"/>
    <property type="match status" value="1"/>
</dbReference>